<dbReference type="EMBL" id="FN653039">
    <property type="protein sequence ID" value="CBY19224.1"/>
    <property type="molecule type" value="Genomic_DNA"/>
</dbReference>
<gene>
    <name evidence="4" type="ORF">GSOID_T00008229001</name>
</gene>
<dbReference type="GO" id="GO:0009653">
    <property type="term" value="P:anatomical structure morphogenesis"/>
    <property type="evidence" value="ECO:0007669"/>
    <property type="project" value="TreeGrafter"/>
</dbReference>
<dbReference type="OrthoDB" id="10339534at2759"/>
<evidence type="ECO:0000256" key="2">
    <source>
        <dbReference type="ARBA" id="ARBA00023163"/>
    </source>
</evidence>
<protein>
    <recommendedName>
        <fullName evidence="3">MH2 domain-containing protein</fullName>
    </recommendedName>
</protein>
<evidence type="ECO:0000313" key="4">
    <source>
        <dbReference type="EMBL" id="CBY19224.1"/>
    </source>
</evidence>
<proteinExistence type="predicted"/>
<organism evidence="4">
    <name type="scientific">Oikopleura dioica</name>
    <name type="common">Tunicate</name>
    <dbReference type="NCBI Taxonomy" id="34765"/>
    <lineage>
        <taxon>Eukaryota</taxon>
        <taxon>Metazoa</taxon>
        <taxon>Chordata</taxon>
        <taxon>Tunicata</taxon>
        <taxon>Appendicularia</taxon>
        <taxon>Copelata</taxon>
        <taxon>Oikopleuridae</taxon>
        <taxon>Oikopleura</taxon>
    </lineage>
</organism>
<sequence length="220" mass="25098">MKRRKQRPENIIRHHVDWARVSFYQKKMKRGPDFIARSRSFTIDGMTGPRCTSTRMPLGIRTLGLRGCPDTDRLLETVGHGIVIENKENCVLLRNISPVSVYVKSCQIDSTPIRIPAAHEVDLFFYDEFSRSIAERNTLADLWQLREHCTLFISFGLCWGSSTVQVESVDGLPCWLKLDLQHCWRELNVAVEQAHSQAASLKNEDCDSGSLSDSTELKVF</sequence>
<dbReference type="GO" id="GO:0071144">
    <property type="term" value="C:heteromeric SMAD protein complex"/>
    <property type="evidence" value="ECO:0007669"/>
    <property type="project" value="TreeGrafter"/>
</dbReference>
<dbReference type="GO" id="GO:0030154">
    <property type="term" value="P:cell differentiation"/>
    <property type="evidence" value="ECO:0007669"/>
    <property type="project" value="TreeGrafter"/>
</dbReference>
<dbReference type="InterPro" id="IPR008984">
    <property type="entry name" value="SMAD_FHA_dom_sf"/>
</dbReference>
<dbReference type="AlphaFoldDB" id="E4XDI6"/>
<dbReference type="SMART" id="SM00524">
    <property type="entry name" value="DWB"/>
    <property type="match status" value="1"/>
</dbReference>
<dbReference type="InParanoid" id="E4XDI6"/>
<dbReference type="GO" id="GO:0030509">
    <property type="term" value="P:BMP signaling pathway"/>
    <property type="evidence" value="ECO:0007669"/>
    <property type="project" value="TreeGrafter"/>
</dbReference>
<name>E4XDI6_OIKDI</name>
<accession>E4XDI6</accession>
<dbReference type="Proteomes" id="UP000001307">
    <property type="component" value="Unassembled WGS sequence"/>
</dbReference>
<dbReference type="PANTHER" id="PTHR13703">
    <property type="entry name" value="SMAD"/>
    <property type="match status" value="1"/>
</dbReference>
<reference evidence="4" key="1">
    <citation type="journal article" date="2010" name="Science">
        <title>Plasticity of animal genome architecture unmasked by rapid evolution of a pelagic tunicate.</title>
        <authorList>
            <person name="Denoeud F."/>
            <person name="Henriet S."/>
            <person name="Mungpakdee S."/>
            <person name="Aury J.M."/>
            <person name="Da Silva C."/>
            <person name="Brinkmann H."/>
            <person name="Mikhaleva J."/>
            <person name="Olsen L.C."/>
            <person name="Jubin C."/>
            <person name="Canestro C."/>
            <person name="Bouquet J.M."/>
            <person name="Danks G."/>
            <person name="Poulain J."/>
            <person name="Campsteijn C."/>
            <person name="Adamski M."/>
            <person name="Cross I."/>
            <person name="Yadetie F."/>
            <person name="Muffato M."/>
            <person name="Louis A."/>
            <person name="Butcher S."/>
            <person name="Tsagkogeorga G."/>
            <person name="Konrad A."/>
            <person name="Singh S."/>
            <person name="Jensen M.F."/>
            <person name="Cong E.H."/>
            <person name="Eikeseth-Otteraa H."/>
            <person name="Noel B."/>
            <person name="Anthouard V."/>
            <person name="Porcel B.M."/>
            <person name="Kachouri-Lafond R."/>
            <person name="Nishino A."/>
            <person name="Ugolini M."/>
            <person name="Chourrout P."/>
            <person name="Nishida H."/>
            <person name="Aasland R."/>
            <person name="Huzurbazar S."/>
            <person name="Westhof E."/>
            <person name="Delsuc F."/>
            <person name="Lehrach H."/>
            <person name="Reinhardt R."/>
            <person name="Weissenbach J."/>
            <person name="Roy S.W."/>
            <person name="Artiguenave F."/>
            <person name="Postlethwait J.H."/>
            <person name="Manak J.R."/>
            <person name="Thompson E.M."/>
            <person name="Jaillon O."/>
            <person name="Du Pasquier L."/>
            <person name="Boudinot P."/>
            <person name="Liberles D.A."/>
            <person name="Volff J.N."/>
            <person name="Philippe H."/>
            <person name="Lenhard B."/>
            <person name="Roest Crollius H."/>
            <person name="Wincker P."/>
            <person name="Chourrout D."/>
        </authorList>
    </citation>
    <scope>NUCLEOTIDE SEQUENCE [LARGE SCALE GENOMIC DNA]</scope>
</reference>
<keyword evidence="1" id="KW-0805">Transcription regulation</keyword>
<evidence type="ECO:0000256" key="1">
    <source>
        <dbReference type="ARBA" id="ARBA00023015"/>
    </source>
</evidence>
<dbReference type="InterPro" id="IPR001132">
    <property type="entry name" value="SMAD_dom_Dwarfin-type"/>
</dbReference>
<dbReference type="InterPro" id="IPR017855">
    <property type="entry name" value="SMAD-like_dom_sf"/>
</dbReference>
<dbReference type="GO" id="GO:0000978">
    <property type="term" value="F:RNA polymerase II cis-regulatory region sequence-specific DNA binding"/>
    <property type="evidence" value="ECO:0007669"/>
    <property type="project" value="TreeGrafter"/>
</dbReference>
<dbReference type="Pfam" id="PF03166">
    <property type="entry name" value="MH2"/>
    <property type="match status" value="1"/>
</dbReference>
<evidence type="ECO:0000313" key="5">
    <source>
        <dbReference type="Proteomes" id="UP000001307"/>
    </source>
</evidence>
<evidence type="ECO:0000259" key="3">
    <source>
        <dbReference type="PROSITE" id="PS51076"/>
    </source>
</evidence>
<dbReference type="GO" id="GO:0060395">
    <property type="term" value="P:SMAD protein signal transduction"/>
    <property type="evidence" value="ECO:0007669"/>
    <property type="project" value="TreeGrafter"/>
</dbReference>
<dbReference type="SUPFAM" id="SSF49879">
    <property type="entry name" value="SMAD/FHA domain"/>
    <property type="match status" value="1"/>
</dbReference>
<dbReference type="GO" id="GO:0000981">
    <property type="term" value="F:DNA-binding transcription factor activity, RNA polymerase II-specific"/>
    <property type="evidence" value="ECO:0007669"/>
    <property type="project" value="TreeGrafter"/>
</dbReference>
<keyword evidence="5" id="KW-1185">Reference proteome</keyword>
<dbReference type="InterPro" id="IPR013790">
    <property type="entry name" value="Dwarfin"/>
</dbReference>
<dbReference type="PROSITE" id="PS51076">
    <property type="entry name" value="MH2"/>
    <property type="match status" value="1"/>
</dbReference>
<dbReference type="Gene3D" id="2.60.200.10">
    <property type="match status" value="1"/>
</dbReference>
<feature type="domain" description="MH2" evidence="3">
    <location>
        <begin position="18"/>
        <end position="205"/>
    </location>
</feature>
<dbReference type="GO" id="GO:0070411">
    <property type="term" value="F:I-SMAD binding"/>
    <property type="evidence" value="ECO:0007669"/>
    <property type="project" value="TreeGrafter"/>
</dbReference>
<keyword evidence="2" id="KW-0804">Transcription</keyword>